<dbReference type="GO" id="GO:0015109">
    <property type="term" value="F:chromate transmembrane transporter activity"/>
    <property type="evidence" value="ECO:0007669"/>
    <property type="project" value="InterPro"/>
</dbReference>
<keyword evidence="6" id="KW-0472">Membrane</keyword>
<name>A0A0S7EEM5_9FLAO</name>
<dbReference type="InterPro" id="IPR003370">
    <property type="entry name" value="Chromate_transpt"/>
</dbReference>
<dbReference type="AlphaFoldDB" id="A0A0S7EEM5"/>
<evidence type="ECO:0000256" key="6">
    <source>
        <dbReference type="ARBA" id="ARBA00023136"/>
    </source>
</evidence>
<organism evidence="7 8">
    <name type="scientific">Myroides odoratimimus</name>
    <dbReference type="NCBI Taxonomy" id="76832"/>
    <lineage>
        <taxon>Bacteria</taxon>
        <taxon>Pseudomonadati</taxon>
        <taxon>Bacteroidota</taxon>
        <taxon>Flavobacteriia</taxon>
        <taxon>Flavobacteriales</taxon>
        <taxon>Flavobacteriaceae</taxon>
        <taxon>Myroides</taxon>
    </lineage>
</organism>
<dbReference type="InterPro" id="IPR052518">
    <property type="entry name" value="CHR_Transporter"/>
</dbReference>
<dbReference type="KEGG" id="mod:AS202_12405"/>
<evidence type="ECO:0000256" key="2">
    <source>
        <dbReference type="ARBA" id="ARBA00005262"/>
    </source>
</evidence>
<gene>
    <name evidence="7" type="ORF">AS202_12405</name>
</gene>
<reference evidence="7 8" key="1">
    <citation type="journal article" date="2016" name="J. Zhejiang Univ. Sci. B">
        <title>Antibiotic resistance mechanisms of Myroides sp.</title>
        <authorList>
            <person name="Hu S."/>
            <person name="Yuan S."/>
            <person name="Qu H."/>
            <person name="Jiang T."/>
            <person name="Zhou Y."/>
            <person name="Wang M."/>
            <person name="Ming D."/>
        </authorList>
    </citation>
    <scope>NUCLEOTIDE SEQUENCE [LARGE SCALE GENOMIC DNA]</scope>
    <source>
        <strain evidence="7 8">PR63039</strain>
    </source>
</reference>
<evidence type="ECO:0000313" key="7">
    <source>
        <dbReference type="EMBL" id="ALU26900.1"/>
    </source>
</evidence>
<dbReference type="PANTHER" id="PTHR43663">
    <property type="entry name" value="CHROMATE TRANSPORT PROTEIN-RELATED"/>
    <property type="match status" value="1"/>
</dbReference>
<comment type="subcellular location">
    <subcellularLocation>
        <location evidence="1">Cell membrane</location>
        <topology evidence="1">Multi-pass membrane protein</topology>
    </subcellularLocation>
</comment>
<evidence type="ECO:0000256" key="1">
    <source>
        <dbReference type="ARBA" id="ARBA00004651"/>
    </source>
</evidence>
<comment type="similarity">
    <text evidence="2">Belongs to the chromate ion transporter (CHR) (TC 2.A.51) family.</text>
</comment>
<evidence type="ECO:0000256" key="3">
    <source>
        <dbReference type="ARBA" id="ARBA00022475"/>
    </source>
</evidence>
<protein>
    <submittedName>
        <fullName evidence="7">Chromate transporter</fullName>
    </submittedName>
</protein>
<accession>A0A0S7EEM5</accession>
<dbReference type="Proteomes" id="UP000069030">
    <property type="component" value="Chromosome"/>
</dbReference>
<evidence type="ECO:0000256" key="5">
    <source>
        <dbReference type="ARBA" id="ARBA00022989"/>
    </source>
</evidence>
<dbReference type="PANTHER" id="PTHR43663:SF1">
    <property type="entry name" value="CHROMATE TRANSPORTER"/>
    <property type="match status" value="1"/>
</dbReference>
<dbReference type="GeneID" id="66975504"/>
<keyword evidence="4" id="KW-0812">Transmembrane</keyword>
<sequence length="182" mass="20101">MIFLKLFWVFIKIGTFGFGGGYAMLSLIQEEVVEKNQWISRGEFTDLIAVSQMTPGPIGINSATYVGYSALHGAGYSPMVAILGSVIATIALCLPSFMMICLISYFYLKFRSNKYFSYALMGIKPLSIALIALAAVSLIDRESFSDYYSIGLFILALICSIRFKIHPILILFVTAVVGILIY</sequence>
<keyword evidence="3" id="KW-1003">Cell membrane</keyword>
<evidence type="ECO:0000256" key="4">
    <source>
        <dbReference type="ARBA" id="ARBA00022692"/>
    </source>
</evidence>
<dbReference type="eggNOG" id="COG2059">
    <property type="taxonomic scope" value="Bacteria"/>
</dbReference>
<dbReference type="Pfam" id="PF02417">
    <property type="entry name" value="Chromate_transp"/>
    <property type="match status" value="1"/>
</dbReference>
<dbReference type="GO" id="GO:0005886">
    <property type="term" value="C:plasma membrane"/>
    <property type="evidence" value="ECO:0007669"/>
    <property type="project" value="UniProtKB-SubCell"/>
</dbReference>
<keyword evidence="5" id="KW-1133">Transmembrane helix</keyword>
<dbReference type="EMBL" id="CP013690">
    <property type="protein sequence ID" value="ALU26900.1"/>
    <property type="molecule type" value="Genomic_DNA"/>
</dbReference>
<evidence type="ECO:0000313" key="8">
    <source>
        <dbReference type="Proteomes" id="UP000069030"/>
    </source>
</evidence>
<proteinExistence type="inferred from homology"/>
<dbReference type="RefSeq" id="WP_006259263.1">
    <property type="nucleotide sequence ID" value="NZ_BCMQ01000040.1"/>
</dbReference>